<dbReference type="Gene3D" id="3.30.40.210">
    <property type="match status" value="1"/>
</dbReference>
<keyword evidence="11" id="KW-0648">Protein biosynthesis</keyword>
<dbReference type="Pfam" id="PF06093">
    <property type="entry name" value="Spt4"/>
    <property type="match status" value="1"/>
</dbReference>
<feature type="compositionally biased region" description="Polar residues" evidence="9">
    <location>
        <begin position="120"/>
        <end position="132"/>
    </location>
</feature>
<reference evidence="11 12" key="1">
    <citation type="submission" date="2024-02" db="EMBL/GenBank/DDBJ databases">
        <title>De novo assembly and annotation of 12 fungi associated with fruit tree decline syndrome in Ontario, Canada.</title>
        <authorList>
            <person name="Sulman M."/>
            <person name="Ellouze W."/>
            <person name="Ilyukhin E."/>
        </authorList>
    </citation>
    <scope>NUCLEOTIDE SEQUENCE [LARGE SCALE GENOMIC DNA]</scope>
    <source>
        <strain evidence="11 12">M42-189</strain>
    </source>
</reference>
<dbReference type="InterPro" id="IPR038510">
    <property type="entry name" value="Spt4_sf"/>
</dbReference>
<dbReference type="InterPro" id="IPR029040">
    <property type="entry name" value="RPABC4/Spt4"/>
</dbReference>
<dbReference type="EMBL" id="JAKJXO020000007">
    <property type="protein sequence ID" value="KAL1602382.1"/>
    <property type="molecule type" value="Genomic_DNA"/>
</dbReference>
<protein>
    <recommendedName>
        <fullName evidence="4">Transcription elongation factor SPT4</fullName>
    </recommendedName>
    <alternativeName>
        <fullName evidence="8">Chromatin elongation factor SPT4</fullName>
    </alternativeName>
</protein>
<feature type="compositionally biased region" description="Basic and acidic residues" evidence="9">
    <location>
        <begin position="13"/>
        <end position="26"/>
    </location>
</feature>
<dbReference type="InterPro" id="IPR009287">
    <property type="entry name" value="Spt4"/>
</dbReference>
<dbReference type="CDD" id="cd07973">
    <property type="entry name" value="Spt4"/>
    <property type="match status" value="1"/>
</dbReference>
<dbReference type="SMART" id="SM01389">
    <property type="entry name" value="Spt4"/>
    <property type="match status" value="1"/>
</dbReference>
<evidence type="ECO:0000256" key="2">
    <source>
        <dbReference type="ARBA" id="ARBA00004584"/>
    </source>
</evidence>
<keyword evidence="11" id="KW-0251">Elongation factor</keyword>
<proteinExistence type="inferred from homology"/>
<gene>
    <name evidence="11" type="primary">SPT4</name>
    <name evidence="11" type="ORF">SLS60_005798</name>
</gene>
<comment type="similarity">
    <text evidence="3">Belongs to the SPT4 family.</text>
</comment>
<dbReference type="InterPro" id="IPR022800">
    <property type="entry name" value="Spt4/RpoE2_Znf"/>
</dbReference>
<evidence type="ECO:0000256" key="6">
    <source>
        <dbReference type="ARBA" id="ARBA00023242"/>
    </source>
</evidence>
<feature type="region of interest" description="Disordered" evidence="9">
    <location>
        <begin position="117"/>
        <end position="172"/>
    </location>
</feature>
<keyword evidence="5" id="KW-0804">Transcription</keyword>
<dbReference type="Proteomes" id="UP001521785">
    <property type="component" value="Unassembled WGS sequence"/>
</dbReference>
<keyword evidence="12" id="KW-1185">Reference proteome</keyword>
<dbReference type="SUPFAM" id="SSF63393">
    <property type="entry name" value="RNA polymerase subunits"/>
    <property type="match status" value="1"/>
</dbReference>
<evidence type="ECO:0000313" key="12">
    <source>
        <dbReference type="Proteomes" id="UP001521785"/>
    </source>
</evidence>
<name>A0ABR3REQ8_9PLEO</name>
<dbReference type="PANTHER" id="PTHR12882">
    <property type="entry name" value="SUPPRESSOR OF TY 4"/>
    <property type="match status" value="1"/>
</dbReference>
<evidence type="ECO:0000259" key="10">
    <source>
        <dbReference type="SMART" id="SM01389"/>
    </source>
</evidence>
<organism evidence="11 12">
    <name type="scientific">Paraconiothyrium brasiliense</name>
    <dbReference type="NCBI Taxonomy" id="300254"/>
    <lineage>
        <taxon>Eukaryota</taxon>
        <taxon>Fungi</taxon>
        <taxon>Dikarya</taxon>
        <taxon>Ascomycota</taxon>
        <taxon>Pezizomycotina</taxon>
        <taxon>Dothideomycetes</taxon>
        <taxon>Pleosporomycetidae</taxon>
        <taxon>Pleosporales</taxon>
        <taxon>Massarineae</taxon>
        <taxon>Didymosphaeriaceae</taxon>
        <taxon>Paraconiothyrium</taxon>
    </lineage>
</organism>
<evidence type="ECO:0000256" key="9">
    <source>
        <dbReference type="SAM" id="MobiDB-lite"/>
    </source>
</evidence>
<evidence type="ECO:0000256" key="7">
    <source>
        <dbReference type="ARBA" id="ARBA00023328"/>
    </source>
</evidence>
<evidence type="ECO:0000256" key="8">
    <source>
        <dbReference type="ARBA" id="ARBA00029869"/>
    </source>
</evidence>
<evidence type="ECO:0000313" key="11">
    <source>
        <dbReference type="EMBL" id="KAL1602382.1"/>
    </source>
</evidence>
<evidence type="ECO:0000256" key="1">
    <source>
        <dbReference type="ARBA" id="ARBA00004123"/>
    </source>
</evidence>
<feature type="domain" description="Spt4/RpoE2 zinc finger" evidence="10">
    <location>
        <begin position="197"/>
        <end position="274"/>
    </location>
</feature>
<accession>A0ABR3REQ8</accession>
<evidence type="ECO:0000256" key="4">
    <source>
        <dbReference type="ARBA" id="ARBA00020182"/>
    </source>
</evidence>
<dbReference type="PANTHER" id="PTHR12882:SF1">
    <property type="entry name" value="TRANSCRIPTION ELONGATION FACTOR SPT4"/>
    <property type="match status" value="1"/>
</dbReference>
<comment type="caution">
    <text evidence="11">The sequence shown here is derived from an EMBL/GenBank/DDBJ whole genome shotgun (WGS) entry which is preliminary data.</text>
</comment>
<keyword evidence="6" id="KW-0539">Nucleus</keyword>
<evidence type="ECO:0000256" key="5">
    <source>
        <dbReference type="ARBA" id="ARBA00023163"/>
    </source>
</evidence>
<keyword evidence="7" id="KW-0137">Centromere</keyword>
<sequence length="307" mass="33960">MVNRGRAVVVKKDKYRDAWVDSKGDEVSPPSSLEHKKENYSKPKQSRKLPSEAPLAAGRQDSQSPEQSVAHREALAHLFDNDDTNVQDQDQIVPVPSFELRTALPLSDRLDSIPVEHRQAQASESKSRSISPSAERARPDSVPRRHSRIDQPTLTSHVDLSTAPSNVPSVQPNEQPAATYDMANANNFIPTNQHRNMRACMVCSIVKTEQQFRTYGCPNCDGFLQLRGNSDGIADCTSQVFEGLITVSDTSKSWVARWQRLEGYVPGVYAVQVEGILPEEFIAAAEENGVHYIPRDGSVNEALPTDA</sequence>
<feature type="compositionally biased region" description="Polar residues" evidence="9">
    <location>
        <begin position="150"/>
        <end position="172"/>
    </location>
</feature>
<comment type="subcellular location">
    <subcellularLocation>
        <location evidence="2">Chromosome</location>
        <location evidence="2">Centromere</location>
    </subcellularLocation>
    <subcellularLocation>
        <location evidence="1">Nucleus</location>
    </subcellularLocation>
</comment>
<feature type="region of interest" description="Disordered" evidence="9">
    <location>
        <begin position="13"/>
        <end position="71"/>
    </location>
</feature>
<evidence type="ECO:0000256" key="3">
    <source>
        <dbReference type="ARBA" id="ARBA00010464"/>
    </source>
</evidence>
<dbReference type="GO" id="GO:0003746">
    <property type="term" value="F:translation elongation factor activity"/>
    <property type="evidence" value="ECO:0007669"/>
    <property type="project" value="UniProtKB-KW"/>
</dbReference>